<organism evidence="1 2">
    <name type="scientific">Blattamonas nauphoetae</name>
    <dbReference type="NCBI Taxonomy" id="2049346"/>
    <lineage>
        <taxon>Eukaryota</taxon>
        <taxon>Metamonada</taxon>
        <taxon>Preaxostyla</taxon>
        <taxon>Oxymonadida</taxon>
        <taxon>Blattamonas</taxon>
    </lineage>
</organism>
<dbReference type="Proteomes" id="UP001281761">
    <property type="component" value="Unassembled WGS sequence"/>
</dbReference>
<evidence type="ECO:0000313" key="1">
    <source>
        <dbReference type="EMBL" id="KAK2947116.1"/>
    </source>
</evidence>
<name>A0ABQ9X5R4_9EUKA</name>
<gene>
    <name evidence="1" type="ORF">BLNAU_17968</name>
</gene>
<proteinExistence type="predicted"/>
<sequence length="202" mass="23325">MFETKAFGNHRNNLTRDLEPTLHGPYLNEVGAKVCEERLARELLFASLNSQRHPLSTLKSISQFNRTHPDCLRIPFGSLLRFTLYHLPTLEFVLSSPIVMTIPAVISFIEENDALMHLIFRINDWMTEWKYEFKEVLGCGKRMTKALFSEGFEDTLAQILMHTEGGDYCSEIREESWKLSRLLGLNPEMIEHILVPIEGEGR</sequence>
<keyword evidence="2" id="KW-1185">Reference proteome</keyword>
<dbReference type="EMBL" id="JARBJD010000210">
    <property type="protein sequence ID" value="KAK2947116.1"/>
    <property type="molecule type" value="Genomic_DNA"/>
</dbReference>
<protein>
    <submittedName>
        <fullName evidence="1">Uncharacterized protein</fullName>
    </submittedName>
</protein>
<accession>A0ABQ9X5R4</accession>
<evidence type="ECO:0000313" key="2">
    <source>
        <dbReference type="Proteomes" id="UP001281761"/>
    </source>
</evidence>
<comment type="caution">
    <text evidence="1">The sequence shown here is derived from an EMBL/GenBank/DDBJ whole genome shotgun (WGS) entry which is preliminary data.</text>
</comment>
<reference evidence="1 2" key="1">
    <citation type="journal article" date="2022" name="bioRxiv">
        <title>Genomics of Preaxostyla Flagellates Illuminates Evolutionary Transitions and the Path Towards Mitochondrial Loss.</title>
        <authorList>
            <person name="Novak L.V.F."/>
            <person name="Treitli S.C."/>
            <person name="Pyrih J."/>
            <person name="Halakuc P."/>
            <person name="Pipaliya S.V."/>
            <person name="Vacek V."/>
            <person name="Brzon O."/>
            <person name="Soukal P."/>
            <person name="Eme L."/>
            <person name="Dacks J.B."/>
            <person name="Karnkowska A."/>
            <person name="Elias M."/>
            <person name="Hampl V."/>
        </authorList>
    </citation>
    <scope>NUCLEOTIDE SEQUENCE [LARGE SCALE GENOMIC DNA]</scope>
    <source>
        <strain evidence="1">NAU3</strain>
        <tissue evidence="1">Gut</tissue>
    </source>
</reference>